<feature type="domain" description="TonB-dependent transporter Oar-like beta-barrel" evidence="8">
    <location>
        <begin position="624"/>
        <end position="941"/>
    </location>
</feature>
<sequence length="1054" mass="114075">MKFDVGVRASALRRTALAVAIVAGIGVTGQALAQATTGTIFGSAPASGATVQVTGGSGFNRAVPMDSTGHYSITVPIGDYTVSLIQNGAVVQSHDHVNPAAGGASEADFLQRGDANAKSLSTVTVTANALPAIDVTSTTQNLTITAQQLTQLPVARNSGSIALLAPGTISGAAKLGDGPTGEPVISFNGSSIVENAYYINGFNTSDPLSNTGGITLPYGSIDQQQTLTSGYGAMYGRSAGGVISQVGKSGTNDWHFGAQALWQPAFAKSSTDNYYYANPDNLLAWQMPGQIYEYRQDNSSWNTVYDAYIGGPLIKDTLFMFVSAEVNKSQGHSVDAYGGPGSTNYMYYWKDSDPKFYAKLDWNINSSNILSLTGIRNQVGNDPNESYLYDYATHTQGTTLQNLGQRDKTTFTIGILKYTSYITDDLTLNATYGKMDGEYYYNQPVASAAAAYGQTLPATWSTQNENPAYASNIYNPYGLGSINNPDHSSEVRNLRIDLDWRLGNHDILFGIDNDDDTDKNDGSIIGGPGYAWIYNVTSPGQAVATANGYSAGVGSPCTIGGQAAACSVYKYVYATNATVSVKQHAQYLQDNWQVTPNLLLNLGLRNDQFTNYTPNNVPYLRLTKPQWAPRLGFSWDVFGDSSMKVFGNAGRYYLAMPTSVALRQASAPLYTEQYYTYTGIDANGLPQGTQPIMGNFPNGIYYVNGENGTSSNPKMAASQNLKAEYVDQFVLGTQQQFKMLDQSWVYGVSGTLNRMGRAIDDWDSGSEGGSLPNEDFAILTQLAAQQGVAITTNPNDFKSSTLINPGVTNIVTVPNGSGGYSQVKVPWADFLMPQLKRRYYSLDTYLEHPFDGKWWGKIDYTFSKSYGDYEGPVFSPGGQGGSSQSATVQWDFPEIMAYSNGPQANSQRHQLRIYGSYQITPEWSVGGTYRVASGTPLSCFGPFGPVSGWGTTASDPGGYGASYHMCNGLPSPPGSVGNTPWTHQLNLQVDYRPAFADHKLDFQLQVHNVFNEQKSVQQQEYMAENSSGYPYPYYLMPYSTEAPRYVQLGVTYDY</sequence>
<accession>A0ABW8JA66</accession>
<evidence type="ECO:0000256" key="4">
    <source>
        <dbReference type="ARBA" id="ARBA00022692"/>
    </source>
</evidence>
<dbReference type="InterPro" id="IPR037066">
    <property type="entry name" value="Plug_dom_sf"/>
</dbReference>
<dbReference type="SUPFAM" id="SSF56935">
    <property type="entry name" value="Porins"/>
    <property type="match status" value="1"/>
</dbReference>
<feature type="chain" id="PRO_5046953263" evidence="7">
    <location>
        <begin position="34"/>
        <end position="1054"/>
    </location>
</feature>
<organism evidence="9 10">
    <name type="scientific">Rhodanobacter hydrolyticus</name>
    <dbReference type="NCBI Taxonomy" id="2250595"/>
    <lineage>
        <taxon>Bacteria</taxon>
        <taxon>Pseudomonadati</taxon>
        <taxon>Pseudomonadota</taxon>
        <taxon>Gammaproteobacteria</taxon>
        <taxon>Lysobacterales</taxon>
        <taxon>Rhodanobacteraceae</taxon>
        <taxon>Rhodanobacter</taxon>
    </lineage>
</organism>
<dbReference type="Proteomes" id="UP001620339">
    <property type="component" value="Unassembled WGS sequence"/>
</dbReference>
<evidence type="ECO:0000256" key="2">
    <source>
        <dbReference type="ARBA" id="ARBA00022448"/>
    </source>
</evidence>
<keyword evidence="2" id="KW-0813">Transport</keyword>
<keyword evidence="4" id="KW-0812">Transmembrane</keyword>
<evidence type="ECO:0000256" key="1">
    <source>
        <dbReference type="ARBA" id="ARBA00004571"/>
    </source>
</evidence>
<feature type="domain" description="TonB-dependent transporter Oar-like beta-barrel" evidence="8">
    <location>
        <begin position="344"/>
        <end position="613"/>
    </location>
</feature>
<dbReference type="Gene3D" id="2.40.170.20">
    <property type="entry name" value="TonB-dependent receptor, beta-barrel domain"/>
    <property type="match status" value="1"/>
</dbReference>
<name>A0ABW8JA66_9GAMM</name>
<proteinExistence type="predicted"/>
<keyword evidence="10" id="KW-1185">Reference proteome</keyword>
<comment type="caution">
    <text evidence="9">The sequence shown here is derived from an EMBL/GenBank/DDBJ whole genome shotgun (WGS) entry which is preliminary data.</text>
</comment>
<evidence type="ECO:0000313" key="9">
    <source>
        <dbReference type="EMBL" id="MFK2878460.1"/>
    </source>
</evidence>
<evidence type="ECO:0000259" key="8">
    <source>
        <dbReference type="Pfam" id="PF25183"/>
    </source>
</evidence>
<evidence type="ECO:0000256" key="7">
    <source>
        <dbReference type="SAM" id="SignalP"/>
    </source>
</evidence>
<dbReference type="InterPro" id="IPR057601">
    <property type="entry name" value="Oar-like_b-barrel"/>
</dbReference>
<dbReference type="Pfam" id="PF25183">
    <property type="entry name" value="OMP_b-brl_4"/>
    <property type="match status" value="2"/>
</dbReference>
<protein>
    <submittedName>
        <fullName evidence="9">TonB-dependent receptor</fullName>
    </submittedName>
</protein>
<dbReference type="Gene3D" id="2.170.130.10">
    <property type="entry name" value="TonB-dependent receptor, plug domain"/>
    <property type="match status" value="1"/>
</dbReference>
<dbReference type="InterPro" id="IPR036942">
    <property type="entry name" value="Beta-barrel_TonB_sf"/>
</dbReference>
<evidence type="ECO:0000256" key="3">
    <source>
        <dbReference type="ARBA" id="ARBA00022452"/>
    </source>
</evidence>
<keyword evidence="9" id="KW-0675">Receptor</keyword>
<dbReference type="InterPro" id="IPR039426">
    <property type="entry name" value="TonB-dep_rcpt-like"/>
</dbReference>
<gene>
    <name evidence="9" type="ORF">ISP25_15400</name>
</gene>
<comment type="subcellular location">
    <subcellularLocation>
        <location evidence="1">Cell outer membrane</location>
        <topology evidence="1">Multi-pass membrane protein</topology>
    </subcellularLocation>
</comment>
<dbReference type="Gene3D" id="2.60.40.1120">
    <property type="entry name" value="Carboxypeptidase-like, regulatory domain"/>
    <property type="match status" value="1"/>
</dbReference>
<evidence type="ECO:0000256" key="6">
    <source>
        <dbReference type="ARBA" id="ARBA00023237"/>
    </source>
</evidence>
<dbReference type="PANTHER" id="PTHR30069:SF46">
    <property type="entry name" value="OAR PROTEIN"/>
    <property type="match status" value="1"/>
</dbReference>
<keyword evidence="5" id="KW-0472">Membrane</keyword>
<keyword evidence="7" id="KW-0732">Signal</keyword>
<reference evidence="9 10" key="1">
    <citation type="submission" date="2020-10" db="EMBL/GenBank/DDBJ databases">
        <title>Phylogeny of dyella-like bacteria.</title>
        <authorList>
            <person name="Fu J."/>
        </authorList>
    </citation>
    <scope>NUCLEOTIDE SEQUENCE [LARGE SCALE GENOMIC DNA]</scope>
    <source>
        <strain evidence="9 10">KACC 19113</strain>
    </source>
</reference>
<keyword evidence="3" id="KW-1134">Transmembrane beta strand</keyword>
<dbReference type="PANTHER" id="PTHR30069">
    <property type="entry name" value="TONB-DEPENDENT OUTER MEMBRANE RECEPTOR"/>
    <property type="match status" value="1"/>
</dbReference>
<feature type="signal peptide" evidence="7">
    <location>
        <begin position="1"/>
        <end position="33"/>
    </location>
</feature>
<evidence type="ECO:0000256" key="5">
    <source>
        <dbReference type="ARBA" id="ARBA00023136"/>
    </source>
</evidence>
<dbReference type="EMBL" id="JADIKK010000008">
    <property type="protein sequence ID" value="MFK2878460.1"/>
    <property type="molecule type" value="Genomic_DNA"/>
</dbReference>
<evidence type="ECO:0000313" key="10">
    <source>
        <dbReference type="Proteomes" id="UP001620339"/>
    </source>
</evidence>
<keyword evidence="6" id="KW-0998">Cell outer membrane</keyword>